<evidence type="ECO:0008006" key="5">
    <source>
        <dbReference type="Google" id="ProtNLM"/>
    </source>
</evidence>
<proteinExistence type="predicted"/>
<accession>A0A239CN68</accession>
<feature type="compositionally biased region" description="Basic and acidic residues" evidence="1">
    <location>
        <begin position="122"/>
        <end position="135"/>
    </location>
</feature>
<evidence type="ECO:0000313" key="4">
    <source>
        <dbReference type="Proteomes" id="UP000198426"/>
    </source>
</evidence>
<sequence>MRRLTAVLPALALALAILPLRPLAAQEEQAVFDVSFAGIRGGTLSIGGAERDGQYTAAAVAESSGLVGGIYRLRAEARSSGRVSGNRYTPAAYDEATRERGESKTKQIRFPGGIATVTQDPPDTKRKDWHAEGKDHPGVVDPMTGLFALLRSRPAGLACDLDISTYDGREVHRIKLSGGRQEGDRFVCPAQYIRVDGYKPKDLADTSFRNFEVTYDTSRGDLWPVVEVRARTSYGSMVFSRR</sequence>
<dbReference type="OrthoDB" id="7844015at2"/>
<evidence type="ECO:0000256" key="1">
    <source>
        <dbReference type="SAM" id="MobiDB-lite"/>
    </source>
</evidence>
<name>A0A239CN68_9RHOB</name>
<dbReference type="AlphaFoldDB" id="A0A239CN68"/>
<feature type="region of interest" description="Disordered" evidence="1">
    <location>
        <begin position="113"/>
        <end position="135"/>
    </location>
</feature>
<keyword evidence="4" id="KW-1185">Reference proteome</keyword>
<evidence type="ECO:0000313" key="3">
    <source>
        <dbReference type="EMBL" id="SNS21570.1"/>
    </source>
</evidence>
<dbReference type="Proteomes" id="UP000198426">
    <property type="component" value="Unassembled WGS sequence"/>
</dbReference>
<keyword evidence="2" id="KW-0732">Signal</keyword>
<feature type="chain" id="PRO_5012444209" description="DUF3108 domain-containing protein" evidence="2">
    <location>
        <begin position="25"/>
        <end position="242"/>
    </location>
</feature>
<dbReference type="InterPro" id="IPR021457">
    <property type="entry name" value="DUF3108"/>
</dbReference>
<dbReference type="RefSeq" id="WP_089230850.1">
    <property type="nucleotide sequence ID" value="NZ_FZOY01000001.1"/>
</dbReference>
<organism evidence="3 4">
    <name type="scientific">Tropicimonas sediminicola</name>
    <dbReference type="NCBI Taxonomy" id="1031541"/>
    <lineage>
        <taxon>Bacteria</taxon>
        <taxon>Pseudomonadati</taxon>
        <taxon>Pseudomonadota</taxon>
        <taxon>Alphaproteobacteria</taxon>
        <taxon>Rhodobacterales</taxon>
        <taxon>Roseobacteraceae</taxon>
        <taxon>Tropicimonas</taxon>
    </lineage>
</organism>
<evidence type="ECO:0000256" key="2">
    <source>
        <dbReference type="SAM" id="SignalP"/>
    </source>
</evidence>
<gene>
    <name evidence="3" type="ORF">SAMN05421757_101384</name>
</gene>
<feature type="signal peptide" evidence="2">
    <location>
        <begin position="1"/>
        <end position="24"/>
    </location>
</feature>
<reference evidence="3 4" key="1">
    <citation type="submission" date="2017-06" db="EMBL/GenBank/DDBJ databases">
        <authorList>
            <person name="Kim H.J."/>
            <person name="Triplett B.A."/>
        </authorList>
    </citation>
    <scope>NUCLEOTIDE SEQUENCE [LARGE SCALE GENOMIC DNA]</scope>
    <source>
        <strain evidence="3 4">DSM 29339</strain>
    </source>
</reference>
<dbReference type="Pfam" id="PF11306">
    <property type="entry name" value="DUF3108"/>
    <property type="match status" value="1"/>
</dbReference>
<protein>
    <recommendedName>
        <fullName evidence="5">DUF3108 domain-containing protein</fullName>
    </recommendedName>
</protein>
<dbReference type="EMBL" id="FZOY01000001">
    <property type="protein sequence ID" value="SNS21570.1"/>
    <property type="molecule type" value="Genomic_DNA"/>
</dbReference>